<name>A0A0F7STH5_PHARH</name>
<organism evidence="2">
    <name type="scientific">Phaffia rhodozyma</name>
    <name type="common">Yeast</name>
    <name type="synonym">Xanthophyllomyces dendrorhous</name>
    <dbReference type="NCBI Taxonomy" id="264483"/>
    <lineage>
        <taxon>Eukaryota</taxon>
        <taxon>Fungi</taxon>
        <taxon>Dikarya</taxon>
        <taxon>Basidiomycota</taxon>
        <taxon>Agaricomycotina</taxon>
        <taxon>Tremellomycetes</taxon>
        <taxon>Cystofilobasidiales</taxon>
        <taxon>Mrakiaceae</taxon>
        <taxon>Phaffia</taxon>
    </lineage>
</organism>
<feature type="compositionally biased region" description="Polar residues" evidence="1">
    <location>
        <begin position="171"/>
        <end position="184"/>
    </location>
</feature>
<feature type="compositionally biased region" description="Polar residues" evidence="1">
    <location>
        <begin position="292"/>
        <end position="308"/>
    </location>
</feature>
<evidence type="ECO:0000256" key="1">
    <source>
        <dbReference type="SAM" id="MobiDB-lite"/>
    </source>
</evidence>
<dbReference type="CDD" id="cd14688">
    <property type="entry name" value="bZIP_YAP"/>
    <property type="match status" value="1"/>
</dbReference>
<evidence type="ECO:0008006" key="3">
    <source>
        <dbReference type="Google" id="ProtNLM"/>
    </source>
</evidence>
<proteinExistence type="predicted"/>
<accession>A0A0F7STH5</accession>
<protein>
    <recommendedName>
        <fullName evidence="3">BZIP domain-containing protein</fullName>
    </recommendedName>
</protein>
<dbReference type="EMBL" id="LN483142">
    <property type="protein sequence ID" value="CED83318.1"/>
    <property type="molecule type" value="Genomic_DNA"/>
</dbReference>
<sequence length="397" mass="41864">MPASKRGIDKANLSSDEILANQRERNRKKQAALRARRAQKLLDLEQEIARLGGNHHPSATNGTGAHFGSSLVGSQLMDGSSQGSVHLDGQREIRKLSVVIGRLVGKLKEFGVDDEEIRSMTEDGLEEELGEQGIVENLMQAEDIERDGTEKSEREAQEAQYADYIRLSGGDKTSSLSSGQTVPYPTNWPSPPRVDPNGHSDPPASTTSSGDPLGPYPVSQPSSGTSVAGGTNMIGIDGLLTDSSSNGIQARKPSSDNLIGNPSPNTPPGSAFPFAFLFSGPGPAGSILPQHELQQQQSFIRSLSTDGGLSSEMISREPGQDMPVEGEGESTGEGIGAGVEQAEGEEVRDETQGAGGEADGVSTNEGFLVEGQMPSPESGHMPPPESVDVEPTYDHPE</sequence>
<feature type="region of interest" description="Disordered" evidence="1">
    <location>
        <begin position="170"/>
        <end position="397"/>
    </location>
</feature>
<reference evidence="2" key="1">
    <citation type="submission" date="2014-08" db="EMBL/GenBank/DDBJ databases">
        <authorList>
            <person name="Sharma Rahul"/>
            <person name="Thines Marco"/>
        </authorList>
    </citation>
    <scope>NUCLEOTIDE SEQUENCE</scope>
</reference>
<evidence type="ECO:0000313" key="2">
    <source>
        <dbReference type="EMBL" id="CED83318.1"/>
    </source>
</evidence>
<feature type="compositionally biased region" description="Polar residues" evidence="1">
    <location>
        <begin position="219"/>
        <end position="229"/>
    </location>
</feature>
<dbReference type="AlphaFoldDB" id="A0A0F7STH5"/>
<feature type="region of interest" description="Disordered" evidence="1">
    <location>
        <begin position="1"/>
        <end position="33"/>
    </location>
</feature>